<dbReference type="Gene3D" id="1.20.1250.20">
    <property type="entry name" value="MFS general substrate transporter like domains"/>
    <property type="match status" value="2"/>
</dbReference>
<evidence type="ECO:0000256" key="1">
    <source>
        <dbReference type="ARBA" id="ARBA00004141"/>
    </source>
</evidence>
<feature type="transmembrane region" description="Helical" evidence="3">
    <location>
        <begin position="82"/>
        <end position="100"/>
    </location>
</feature>
<feature type="transmembrane region" description="Helical" evidence="3">
    <location>
        <begin position="256"/>
        <end position="276"/>
    </location>
</feature>
<dbReference type="PROSITE" id="PS50850">
    <property type="entry name" value="MFS"/>
    <property type="match status" value="1"/>
</dbReference>
<dbReference type="OrthoDB" id="6509908at2759"/>
<feature type="transmembrane region" description="Helical" evidence="3">
    <location>
        <begin position="53"/>
        <end position="70"/>
    </location>
</feature>
<comment type="caution">
    <text evidence="5">The sequence shown here is derived from an EMBL/GenBank/DDBJ whole genome shotgun (WGS) entry which is preliminary data.</text>
</comment>
<evidence type="ECO:0000256" key="2">
    <source>
        <dbReference type="SAM" id="MobiDB-lite"/>
    </source>
</evidence>
<evidence type="ECO:0000313" key="6">
    <source>
        <dbReference type="Proteomes" id="UP000230750"/>
    </source>
</evidence>
<dbReference type="AlphaFoldDB" id="A0A2G8KN39"/>
<feature type="transmembrane region" description="Helical" evidence="3">
    <location>
        <begin position="106"/>
        <end position="130"/>
    </location>
</feature>
<feature type="transmembrane region" description="Helical" evidence="3">
    <location>
        <begin position="171"/>
        <end position="191"/>
    </location>
</feature>
<feature type="compositionally biased region" description="Basic and acidic residues" evidence="2">
    <location>
        <begin position="225"/>
        <end position="236"/>
    </location>
</feature>
<feature type="domain" description="Major facilitator superfamily (MFS) profile" evidence="4">
    <location>
        <begin position="15"/>
        <end position="425"/>
    </location>
</feature>
<accession>A0A2G8KN39</accession>
<dbReference type="Pfam" id="PF07690">
    <property type="entry name" value="MFS_1"/>
    <property type="match status" value="1"/>
</dbReference>
<keyword evidence="3" id="KW-1133">Transmembrane helix</keyword>
<evidence type="ECO:0000256" key="3">
    <source>
        <dbReference type="SAM" id="Phobius"/>
    </source>
</evidence>
<dbReference type="SUPFAM" id="SSF103473">
    <property type="entry name" value="MFS general substrate transporter"/>
    <property type="match status" value="1"/>
</dbReference>
<feature type="transmembrane region" description="Helical" evidence="3">
    <location>
        <begin position="12"/>
        <end position="33"/>
    </location>
</feature>
<evidence type="ECO:0000313" key="5">
    <source>
        <dbReference type="EMBL" id="PIK49436.1"/>
    </source>
</evidence>
<dbReference type="EMBL" id="MRZV01000466">
    <property type="protein sequence ID" value="PIK49436.1"/>
    <property type="molecule type" value="Genomic_DNA"/>
</dbReference>
<evidence type="ECO:0000259" key="4">
    <source>
        <dbReference type="PROSITE" id="PS50850"/>
    </source>
</evidence>
<name>A0A2G8KN39_STIJA</name>
<comment type="subcellular location">
    <subcellularLocation>
        <location evidence="1">Membrane</location>
        <topology evidence="1">Multi-pass membrane protein</topology>
    </subcellularLocation>
</comment>
<dbReference type="InterPro" id="IPR011701">
    <property type="entry name" value="MFS"/>
</dbReference>
<feature type="transmembrane region" description="Helical" evidence="3">
    <location>
        <begin position="139"/>
        <end position="159"/>
    </location>
</feature>
<dbReference type="PANTHER" id="PTHR11360:SF172">
    <property type="entry name" value="MAJOR FACILITATOR SUPERFAMILY (MFS) PROFILE DOMAIN-CONTAINING PROTEIN"/>
    <property type="match status" value="1"/>
</dbReference>
<dbReference type="InterPro" id="IPR020846">
    <property type="entry name" value="MFS_dom"/>
</dbReference>
<organism evidence="5 6">
    <name type="scientific">Stichopus japonicus</name>
    <name type="common">Sea cucumber</name>
    <dbReference type="NCBI Taxonomy" id="307972"/>
    <lineage>
        <taxon>Eukaryota</taxon>
        <taxon>Metazoa</taxon>
        <taxon>Echinodermata</taxon>
        <taxon>Eleutherozoa</taxon>
        <taxon>Echinozoa</taxon>
        <taxon>Holothuroidea</taxon>
        <taxon>Aspidochirotacea</taxon>
        <taxon>Aspidochirotida</taxon>
        <taxon>Stichopodidae</taxon>
        <taxon>Apostichopus</taxon>
    </lineage>
</organism>
<sequence length="425" mass="46920">MSVRDSVRLVNRGWIVSAASFLVFGGVLSPMTVYGRLFVDIETELGTTAVQTGWIASMTWGMCFFGSPISERLEKYISYRPLTVIGSSLTALTIFLSSFMDSFLGLLVLYGIGYGTASNFVIHSVMCVIFEHLPHRHRILASGIAFSGSSLATIGLVVAYEKLLPVIGWRIVLRLTSLFTALVAVPASFLISEPPHRRRTSILNKLRSDKKTPPNNTKSNSSHATVDKHQNEDSQTHEADYGLKTETWTTLLKAPVTWLFFFAIFLPTMTWSVYWINIVSYFDSIHVTEACLNNLLTVQPIFELIGKIGIGIIAESVPHCTLLICHNLLFFVTTLLITFVPVYKVLLLCSILIGTGRGIYNVLPYSVSTQILPDHVNDKAITLTMIAYGFGFTFGTLPAGAIYDVTGSYTYAFVLNAGLYDHGVP</sequence>
<gene>
    <name evidence="5" type="ORF">BSL78_13699</name>
</gene>
<dbReference type="GO" id="GO:0016020">
    <property type="term" value="C:membrane"/>
    <property type="evidence" value="ECO:0007669"/>
    <property type="project" value="UniProtKB-SubCell"/>
</dbReference>
<dbReference type="InterPro" id="IPR050327">
    <property type="entry name" value="Proton-linked_MCT"/>
</dbReference>
<keyword evidence="3" id="KW-0472">Membrane</keyword>
<dbReference type="Proteomes" id="UP000230750">
    <property type="component" value="Unassembled WGS sequence"/>
</dbReference>
<keyword evidence="3" id="KW-0812">Transmembrane</keyword>
<protein>
    <submittedName>
        <fullName evidence="5">Putative monocarboxylate transporter 12</fullName>
    </submittedName>
</protein>
<feature type="compositionally biased region" description="Polar residues" evidence="2">
    <location>
        <begin position="213"/>
        <end position="224"/>
    </location>
</feature>
<feature type="region of interest" description="Disordered" evidence="2">
    <location>
        <begin position="204"/>
        <end position="236"/>
    </location>
</feature>
<dbReference type="InterPro" id="IPR036259">
    <property type="entry name" value="MFS_trans_sf"/>
</dbReference>
<reference evidence="5 6" key="1">
    <citation type="journal article" date="2017" name="PLoS Biol.">
        <title>The sea cucumber genome provides insights into morphological evolution and visceral regeneration.</title>
        <authorList>
            <person name="Zhang X."/>
            <person name="Sun L."/>
            <person name="Yuan J."/>
            <person name="Sun Y."/>
            <person name="Gao Y."/>
            <person name="Zhang L."/>
            <person name="Li S."/>
            <person name="Dai H."/>
            <person name="Hamel J.F."/>
            <person name="Liu C."/>
            <person name="Yu Y."/>
            <person name="Liu S."/>
            <person name="Lin W."/>
            <person name="Guo K."/>
            <person name="Jin S."/>
            <person name="Xu P."/>
            <person name="Storey K.B."/>
            <person name="Huan P."/>
            <person name="Zhang T."/>
            <person name="Zhou Y."/>
            <person name="Zhang J."/>
            <person name="Lin C."/>
            <person name="Li X."/>
            <person name="Xing L."/>
            <person name="Huo D."/>
            <person name="Sun M."/>
            <person name="Wang L."/>
            <person name="Mercier A."/>
            <person name="Li F."/>
            <person name="Yang H."/>
            <person name="Xiang J."/>
        </authorList>
    </citation>
    <scope>NUCLEOTIDE SEQUENCE [LARGE SCALE GENOMIC DNA]</scope>
    <source>
        <strain evidence="5">Shaxun</strain>
        <tissue evidence="5">Muscle</tissue>
    </source>
</reference>
<dbReference type="GO" id="GO:0008028">
    <property type="term" value="F:monocarboxylic acid transmembrane transporter activity"/>
    <property type="evidence" value="ECO:0007669"/>
    <property type="project" value="TreeGrafter"/>
</dbReference>
<dbReference type="PANTHER" id="PTHR11360">
    <property type="entry name" value="MONOCARBOXYLATE TRANSPORTER"/>
    <property type="match status" value="1"/>
</dbReference>
<feature type="transmembrane region" description="Helical" evidence="3">
    <location>
        <begin position="328"/>
        <end position="353"/>
    </location>
</feature>
<proteinExistence type="predicted"/>
<keyword evidence="6" id="KW-1185">Reference proteome</keyword>